<organism evidence="2 3">
    <name type="scientific">Phocaeicola salanitronis (strain DSM 18170 / JCM 13657 / CCUG 60908 / BL78)</name>
    <name type="common">Bacteroides salanitronis</name>
    <dbReference type="NCBI Taxonomy" id="667015"/>
    <lineage>
        <taxon>Bacteria</taxon>
        <taxon>Pseudomonadati</taxon>
        <taxon>Bacteroidota</taxon>
        <taxon>Bacteroidia</taxon>
        <taxon>Bacteroidales</taxon>
        <taxon>Bacteroidaceae</taxon>
        <taxon>Phocaeicola</taxon>
    </lineage>
</organism>
<evidence type="ECO:0000313" key="2">
    <source>
        <dbReference type="EMBL" id="ADY38089.1"/>
    </source>
</evidence>
<dbReference type="KEGG" id="bsa:Bacsa_3567"/>
<dbReference type="HOGENOM" id="CLU_2244578_0_0_10"/>
<keyword evidence="1" id="KW-1133">Transmembrane helix</keyword>
<dbReference type="AlphaFoldDB" id="F0R8A5"/>
<proteinExistence type="predicted"/>
<name>F0R8A5_PHOSB</name>
<protein>
    <submittedName>
        <fullName evidence="2">Uncharacterized protein</fullName>
    </submittedName>
</protein>
<reference evidence="2 3" key="1">
    <citation type="journal article" date="2011" name="Stand. Genomic Sci.">
        <title>Complete genome sequence of Bacteroides salanitronis type strain (BL78).</title>
        <authorList>
            <person name="Gronow S."/>
            <person name="Held B."/>
            <person name="Lucas S."/>
            <person name="Lapidus A."/>
            <person name="Del Rio T.G."/>
            <person name="Nolan M."/>
            <person name="Tice H."/>
            <person name="Deshpande S."/>
            <person name="Cheng J.F."/>
            <person name="Pitluck S."/>
            <person name="Liolios K."/>
            <person name="Pagani I."/>
            <person name="Ivanova N."/>
            <person name="Mavromatis K."/>
            <person name="Pati A."/>
            <person name="Tapia R."/>
            <person name="Han C."/>
            <person name="Goodwin L."/>
            <person name="Chen A."/>
            <person name="Palaniappan K."/>
            <person name="Land M."/>
            <person name="Hauser L."/>
            <person name="Chang Y.J."/>
            <person name="Jeffries C.D."/>
            <person name="Brambilla E.M."/>
            <person name="Rohde M."/>
            <person name="Goker M."/>
            <person name="Detter J.C."/>
            <person name="Woyke T."/>
            <person name="Bristow J."/>
            <person name="Markowitz V."/>
            <person name="Hugenholtz P."/>
            <person name="Kyrpides N.C."/>
            <person name="Klenk H.P."/>
            <person name="Eisen J.A."/>
        </authorList>
    </citation>
    <scope>NUCLEOTIDE SEQUENCE [LARGE SCALE GENOMIC DNA]</scope>
    <source>
        <strain evidence="2 3">DSM 18170</strain>
    </source>
</reference>
<dbReference type="Proteomes" id="UP000007486">
    <property type="component" value="Chromosome"/>
</dbReference>
<evidence type="ECO:0000313" key="3">
    <source>
        <dbReference type="Proteomes" id="UP000007486"/>
    </source>
</evidence>
<evidence type="ECO:0000256" key="1">
    <source>
        <dbReference type="SAM" id="Phobius"/>
    </source>
</evidence>
<keyword evidence="1" id="KW-0472">Membrane</keyword>
<accession>F0R8A5</accession>
<dbReference type="EMBL" id="CP002530">
    <property type="protein sequence ID" value="ADY38089.1"/>
    <property type="molecule type" value="Genomic_DNA"/>
</dbReference>
<feature type="transmembrane region" description="Helical" evidence="1">
    <location>
        <begin position="70"/>
        <end position="90"/>
    </location>
</feature>
<keyword evidence="3" id="KW-1185">Reference proteome</keyword>
<feature type="transmembrane region" description="Helical" evidence="1">
    <location>
        <begin position="38"/>
        <end position="58"/>
    </location>
</feature>
<sequence>MVNIRKNSMNFKLILFILLYILSIKDMLERGSIFSERIVPTIVDFITFLAGGFIVYYNKFWKQVVKSKRGNLVLALCLLLCCIVYVAIYVKTLLFNNIFQSVMG</sequence>
<keyword evidence="1" id="KW-0812">Transmembrane</keyword>
<gene>
    <name evidence="2" type="ordered locus">Bacsa_3567</name>
</gene>